<evidence type="ECO:0000256" key="5">
    <source>
        <dbReference type="ARBA" id="ARBA00022475"/>
    </source>
</evidence>
<dbReference type="GO" id="GO:0015031">
    <property type="term" value="P:protein transport"/>
    <property type="evidence" value="ECO:0007669"/>
    <property type="project" value="UniProtKB-KW"/>
</dbReference>
<dbReference type="PIRSF" id="PIRSF019404">
    <property type="entry name" value="FliJ"/>
    <property type="match status" value="1"/>
</dbReference>
<evidence type="ECO:0000256" key="8">
    <source>
        <dbReference type="ARBA" id="ARBA00022927"/>
    </source>
</evidence>
<accession>A0A0A0BJQ9</accession>
<keyword evidence="12" id="KW-0966">Cell projection</keyword>
<dbReference type="RefSeq" id="WP_036311828.1">
    <property type="nucleotide sequence ID" value="NZ_JRQD01000001.1"/>
</dbReference>
<evidence type="ECO:0000313" key="13">
    <source>
        <dbReference type="Proteomes" id="UP000029999"/>
    </source>
</evidence>
<dbReference type="STRING" id="392484.LP43_0629"/>
<dbReference type="InterPro" id="IPR012823">
    <property type="entry name" value="Flagell_FliJ"/>
</dbReference>
<evidence type="ECO:0000256" key="3">
    <source>
        <dbReference type="ARBA" id="ARBA00020392"/>
    </source>
</evidence>
<dbReference type="GO" id="GO:0006935">
    <property type="term" value="P:chemotaxis"/>
    <property type="evidence" value="ECO:0007669"/>
    <property type="project" value="UniProtKB-KW"/>
</dbReference>
<sequence>MSRSRKLNPVIDMARKATENELIKLGESNALLQQEQTQLDDLIGYRQEYLNRFRQDDPTLMSAKKALDLRGFLAQLDQAIHAQQVQVTQSQARVQSQQKNWLQAKNKEQAIDTLMARYKNDEMQQQQRHEQRENDEHTNAMWLRQHKDQ</sequence>
<comment type="similarity">
    <text evidence="2">Belongs to the FliJ family.</text>
</comment>
<dbReference type="GO" id="GO:0005886">
    <property type="term" value="C:plasma membrane"/>
    <property type="evidence" value="ECO:0007669"/>
    <property type="project" value="UniProtKB-SubCell"/>
</dbReference>
<keyword evidence="8" id="KW-0653">Protein transport</keyword>
<evidence type="ECO:0000256" key="4">
    <source>
        <dbReference type="ARBA" id="ARBA00022448"/>
    </source>
</evidence>
<comment type="caution">
    <text evidence="12">The sequence shown here is derived from an EMBL/GenBank/DDBJ whole genome shotgun (WGS) entry which is preliminary data.</text>
</comment>
<keyword evidence="10" id="KW-1006">Bacterial flagellum protein export</keyword>
<dbReference type="EMBL" id="JRQD01000001">
    <property type="protein sequence ID" value="KGM08206.1"/>
    <property type="molecule type" value="Genomic_DNA"/>
</dbReference>
<dbReference type="NCBIfam" id="TIGR02473">
    <property type="entry name" value="flagell_FliJ"/>
    <property type="match status" value="1"/>
</dbReference>
<keyword evidence="9" id="KW-0472">Membrane</keyword>
<feature type="region of interest" description="Disordered" evidence="11">
    <location>
        <begin position="121"/>
        <end position="149"/>
    </location>
</feature>
<keyword evidence="12" id="KW-0282">Flagellum</keyword>
<dbReference type="Gene3D" id="1.10.287.1700">
    <property type="match status" value="1"/>
</dbReference>
<dbReference type="InterPro" id="IPR018006">
    <property type="entry name" value="Flag_FliJ_proteobac"/>
</dbReference>
<dbReference type="AlphaFoldDB" id="A0A0A0BJQ9"/>
<dbReference type="GO" id="GO:0003774">
    <property type="term" value="F:cytoskeletal motor activity"/>
    <property type="evidence" value="ECO:0007669"/>
    <property type="project" value="InterPro"/>
</dbReference>
<keyword evidence="4" id="KW-0813">Transport</keyword>
<keyword evidence="6" id="KW-0145">Chemotaxis</keyword>
<dbReference type="Pfam" id="PF02050">
    <property type="entry name" value="FliJ"/>
    <property type="match status" value="1"/>
</dbReference>
<keyword evidence="7" id="KW-1005">Bacterial flagellum biogenesis</keyword>
<dbReference type="GO" id="GO:0044781">
    <property type="term" value="P:bacterial-type flagellum organization"/>
    <property type="evidence" value="ECO:0007669"/>
    <property type="project" value="UniProtKB-KW"/>
</dbReference>
<gene>
    <name evidence="12" type="primary">fliJ</name>
    <name evidence="12" type="ORF">LP43_0629</name>
</gene>
<dbReference type="PANTHER" id="PTHR38786:SF1">
    <property type="entry name" value="FLAGELLAR FLIJ PROTEIN"/>
    <property type="match status" value="1"/>
</dbReference>
<evidence type="ECO:0000256" key="1">
    <source>
        <dbReference type="ARBA" id="ARBA00004413"/>
    </source>
</evidence>
<dbReference type="GO" id="GO:0009288">
    <property type="term" value="C:bacterial-type flagellum"/>
    <property type="evidence" value="ECO:0007669"/>
    <property type="project" value="InterPro"/>
</dbReference>
<proteinExistence type="inferred from homology"/>
<organism evidence="12 13">
    <name type="scientific">Methylophaga thiooxydans</name>
    <dbReference type="NCBI Taxonomy" id="392484"/>
    <lineage>
        <taxon>Bacteria</taxon>
        <taxon>Pseudomonadati</taxon>
        <taxon>Pseudomonadota</taxon>
        <taxon>Gammaproteobacteria</taxon>
        <taxon>Thiotrichales</taxon>
        <taxon>Piscirickettsiaceae</taxon>
        <taxon>Methylophaga</taxon>
    </lineage>
</organism>
<name>A0A0A0BJQ9_9GAMM</name>
<evidence type="ECO:0000256" key="11">
    <source>
        <dbReference type="SAM" id="MobiDB-lite"/>
    </source>
</evidence>
<evidence type="ECO:0000313" key="12">
    <source>
        <dbReference type="EMBL" id="KGM08206.1"/>
    </source>
</evidence>
<evidence type="ECO:0000256" key="10">
    <source>
        <dbReference type="ARBA" id="ARBA00023225"/>
    </source>
</evidence>
<evidence type="ECO:0000256" key="7">
    <source>
        <dbReference type="ARBA" id="ARBA00022795"/>
    </source>
</evidence>
<dbReference type="Proteomes" id="UP000029999">
    <property type="component" value="Unassembled WGS sequence"/>
</dbReference>
<reference evidence="12 13" key="1">
    <citation type="submission" date="2014-09" db="EMBL/GenBank/DDBJ databases">
        <authorList>
            <person name="Grob C."/>
            <person name="Taubert M."/>
            <person name="Howat A.M."/>
            <person name="Burns O.J."/>
            <person name="Dixon J.L."/>
            <person name="Chen Y."/>
            <person name="Murrell J.C."/>
        </authorList>
    </citation>
    <scope>NUCLEOTIDE SEQUENCE [LARGE SCALE GENOMIC DNA]</scope>
    <source>
        <strain evidence="12">L4</strain>
    </source>
</reference>
<dbReference type="InterPro" id="IPR053716">
    <property type="entry name" value="Flag_assembly_chemotaxis_eff"/>
</dbReference>
<keyword evidence="12" id="KW-0969">Cilium</keyword>
<evidence type="ECO:0000256" key="2">
    <source>
        <dbReference type="ARBA" id="ARBA00010004"/>
    </source>
</evidence>
<keyword evidence="5" id="KW-1003">Cell membrane</keyword>
<evidence type="ECO:0000256" key="9">
    <source>
        <dbReference type="ARBA" id="ARBA00023136"/>
    </source>
</evidence>
<comment type="subcellular location">
    <subcellularLocation>
        <location evidence="1">Cell membrane</location>
        <topology evidence="1">Peripheral membrane protein</topology>
        <orientation evidence="1">Cytoplasmic side</orientation>
    </subcellularLocation>
</comment>
<dbReference type="PANTHER" id="PTHR38786">
    <property type="entry name" value="FLAGELLAR FLIJ PROTEIN"/>
    <property type="match status" value="1"/>
</dbReference>
<dbReference type="PRINTS" id="PR01004">
    <property type="entry name" value="FLGFLIJ"/>
</dbReference>
<dbReference type="InterPro" id="IPR052570">
    <property type="entry name" value="FliJ"/>
</dbReference>
<dbReference type="GO" id="GO:0071973">
    <property type="term" value="P:bacterial-type flagellum-dependent cell motility"/>
    <property type="evidence" value="ECO:0007669"/>
    <property type="project" value="InterPro"/>
</dbReference>
<feature type="compositionally biased region" description="Basic and acidic residues" evidence="11">
    <location>
        <begin position="121"/>
        <end position="138"/>
    </location>
</feature>
<protein>
    <recommendedName>
        <fullName evidence="3">Flagellar FliJ protein</fullName>
    </recommendedName>
</protein>
<evidence type="ECO:0000256" key="6">
    <source>
        <dbReference type="ARBA" id="ARBA00022500"/>
    </source>
</evidence>